<dbReference type="Gene3D" id="2.60.120.280">
    <property type="entry name" value="Regulatory protein AraC"/>
    <property type="match status" value="1"/>
</dbReference>
<evidence type="ECO:0000259" key="5">
    <source>
        <dbReference type="PROSITE" id="PS01124"/>
    </source>
</evidence>
<organism evidence="6 7">
    <name type="scientific">Frondihabitans cladoniiphilus</name>
    <dbReference type="NCBI Taxonomy" id="715785"/>
    <lineage>
        <taxon>Bacteria</taxon>
        <taxon>Bacillati</taxon>
        <taxon>Actinomycetota</taxon>
        <taxon>Actinomycetes</taxon>
        <taxon>Micrococcales</taxon>
        <taxon>Microbacteriaceae</taxon>
        <taxon>Frondihabitans</taxon>
    </lineage>
</organism>
<evidence type="ECO:0000256" key="1">
    <source>
        <dbReference type="ARBA" id="ARBA00023015"/>
    </source>
</evidence>
<proteinExistence type="predicted"/>
<sequence length="289" mass="32003">MLKEEGFPGQRLRVLPWPQVDLALSRPATSHLLVTDAGYFPQARSHGMSRQVGLGQLIVIVCTRGRGWCTIGRTTYDVEPGQALLIPPGAPHEYGADQDDPWTLWFMHVAGADLDELIAAARLDVDATPVRRLRDPFRISELLDDVVRALEHDQTAMSQLAASGAAWHCLALLASERPPDTPRVSSIDLARDHIRRNFAETLSISDLAAVALLSPSHFAALFRRHTGTSPLKYQTQLRMARARELLDTTDAPVSTISEQVGYADPFYFSRQFKLVNGTTPLRYRAKAKG</sequence>
<dbReference type="Gene3D" id="1.10.10.60">
    <property type="entry name" value="Homeodomain-like"/>
    <property type="match status" value="2"/>
</dbReference>
<comment type="caution">
    <text evidence="6">The sequence shown here is derived from an EMBL/GenBank/DDBJ whole genome shotgun (WGS) entry which is preliminary data.</text>
</comment>
<reference evidence="7" key="1">
    <citation type="journal article" date="2019" name="Int. J. Syst. Evol. Microbiol.">
        <title>The Global Catalogue of Microorganisms (GCM) 10K type strain sequencing project: providing services to taxonomists for standard genome sequencing and annotation.</title>
        <authorList>
            <consortium name="The Broad Institute Genomics Platform"/>
            <consortium name="The Broad Institute Genome Sequencing Center for Infectious Disease"/>
            <person name="Wu L."/>
            <person name="Ma J."/>
        </authorList>
    </citation>
    <scope>NUCLEOTIDE SEQUENCE [LARGE SCALE GENOMIC DNA]</scope>
    <source>
        <strain evidence="7">JCM 18956</strain>
    </source>
</reference>
<name>A0ABP8VJL3_9MICO</name>
<feature type="domain" description="HTH araC/xylS-type" evidence="5">
    <location>
        <begin position="188"/>
        <end position="286"/>
    </location>
</feature>
<keyword evidence="1" id="KW-0805">Transcription regulation</keyword>
<dbReference type="InterPro" id="IPR050204">
    <property type="entry name" value="AraC_XylS_family_regulators"/>
</dbReference>
<keyword evidence="7" id="KW-1185">Reference proteome</keyword>
<keyword evidence="2" id="KW-0238">DNA-binding</keyword>
<evidence type="ECO:0000256" key="3">
    <source>
        <dbReference type="ARBA" id="ARBA00023159"/>
    </source>
</evidence>
<dbReference type="PANTHER" id="PTHR46796">
    <property type="entry name" value="HTH-TYPE TRANSCRIPTIONAL ACTIVATOR RHAS-RELATED"/>
    <property type="match status" value="1"/>
</dbReference>
<dbReference type="InterPro" id="IPR009057">
    <property type="entry name" value="Homeodomain-like_sf"/>
</dbReference>
<evidence type="ECO:0000256" key="2">
    <source>
        <dbReference type="ARBA" id="ARBA00023125"/>
    </source>
</evidence>
<keyword evidence="4" id="KW-0804">Transcription</keyword>
<dbReference type="InterPro" id="IPR018062">
    <property type="entry name" value="HTH_AraC-typ_CS"/>
</dbReference>
<gene>
    <name evidence="6" type="ORF">GCM10025780_01620</name>
</gene>
<dbReference type="CDD" id="cd06986">
    <property type="entry name" value="cupin_MmsR-like_N"/>
    <property type="match status" value="1"/>
</dbReference>
<keyword evidence="3" id="KW-0010">Activator</keyword>
<dbReference type="InterPro" id="IPR037923">
    <property type="entry name" value="HTH-like"/>
</dbReference>
<dbReference type="Pfam" id="PF02311">
    <property type="entry name" value="AraC_binding"/>
    <property type="match status" value="1"/>
</dbReference>
<dbReference type="SUPFAM" id="SSF46689">
    <property type="entry name" value="Homeodomain-like"/>
    <property type="match status" value="2"/>
</dbReference>
<dbReference type="PANTHER" id="PTHR46796:SF7">
    <property type="entry name" value="ARAC FAMILY TRANSCRIPTIONAL REGULATOR"/>
    <property type="match status" value="1"/>
</dbReference>
<dbReference type="InterPro" id="IPR018060">
    <property type="entry name" value="HTH_AraC"/>
</dbReference>
<dbReference type="PROSITE" id="PS01124">
    <property type="entry name" value="HTH_ARAC_FAMILY_2"/>
    <property type="match status" value="1"/>
</dbReference>
<protein>
    <submittedName>
        <fullName evidence="6">AraC family transcriptional regulator</fullName>
    </submittedName>
</protein>
<dbReference type="Pfam" id="PF12833">
    <property type="entry name" value="HTH_18"/>
    <property type="match status" value="1"/>
</dbReference>
<dbReference type="InterPro" id="IPR003313">
    <property type="entry name" value="AraC-bd"/>
</dbReference>
<dbReference type="PROSITE" id="PS00041">
    <property type="entry name" value="HTH_ARAC_FAMILY_1"/>
    <property type="match status" value="1"/>
</dbReference>
<evidence type="ECO:0000256" key="4">
    <source>
        <dbReference type="ARBA" id="ARBA00023163"/>
    </source>
</evidence>
<dbReference type="Proteomes" id="UP001501295">
    <property type="component" value="Unassembled WGS sequence"/>
</dbReference>
<dbReference type="EMBL" id="BAABLM010000001">
    <property type="protein sequence ID" value="GAA4664407.1"/>
    <property type="molecule type" value="Genomic_DNA"/>
</dbReference>
<dbReference type="SMART" id="SM00342">
    <property type="entry name" value="HTH_ARAC"/>
    <property type="match status" value="1"/>
</dbReference>
<dbReference type="SUPFAM" id="SSF51215">
    <property type="entry name" value="Regulatory protein AraC"/>
    <property type="match status" value="1"/>
</dbReference>
<evidence type="ECO:0000313" key="6">
    <source>
        <dbReference type="EMBL" id="GAA4664407.1"/>
    </source>
</evidence>
<evidence type="ECO:0000313" key="7">
    <source>
        <dbReference type="Proteomes" id="UP001501295"/>
    </source>
</evidence>
<accession>A0ABP8VJL3</accession>
<dbReference type="RefSeq" id="WP_345372086.1">
    <property type="nucleotide sequence ID" value="NZ_BAABLM010000001.1"/>
</dbReference>